<dbReference type="Proteomes" id="UP000015105">
    <property type="component" value="Chromosome 7D"/>
</dbReference>
<dbReference type="EnsemblPlants" id="AET7Gv20558500.5">
    <property type="protein sequence ID" value="AET7Gv20558500.5"/>
    <property type="gene ID" value="AET7Gv20558500"/>
</dbReference>
<dbReference type="AlphaFoldDB" id="A0A453RET2"/>
<reference evidence="1" key="4">
    <citation type="submission" date="2019-03" db="UniProtKB">
        <authorList>
            <consortium name="EnsemblPlants"/>
        </authorList>
    </citation>
    <scope>IDENTIFICATION</scope>
</reference>
<reference evidence="2" key="1">
    <citation type="journal article" date="2014" name="Science">
        <title>Ancient hybridizations among the ancestral genomes of bread wheat.</title>
        <authorList>
            <consortium name="International Wheat Genome Sequencing Consortium,"/>
            <person name="Marcussen T."/>
            <person name="Sandve S.R."/>
            <person name="Heier L."/>
            <person name="Spannagl M."/>
            <person name="Pfeifer M."/>
            <person name="Jakobsen K.S."/>
            <person name="Wulff B.B."/>
            <person name="Steuernagel B."/>
            <person name="Mayer K.F."/>
            <person name="Olsen O.A."/>
        </authorList>
    </citation>
    <scope>NUCLEOTIDE SEQUENCE [LARGE SCALE GENOMIC DNA]</scope>
    <source>
        <strain evidence="2">cv. AL8/78</strain>
    </source>
</reference>
<organism evidence="1 2">
    <name type="scientific">Aegilops tauschii subsp. strangulata</name>
    <name type="common">Goatgrass</name>
    <dbReference type="NCBI Taxonomy" id="200361"/>
    <lineage>
        <taxon>Eukaryota</taxon>
        <taxon>Viridiplantae</taxon>
        <taxon>Streptophyta</taxon>
        <taxon>Embryophyta</taxon>
        <taxon>Tracheophyta</taxon>
        <taxon>Spermatophyta</taxon>
        <taxon>Magnoliopsida</taxon>
        <taxon>Liliopsida</taxon>
        <taxon>Poales</taxon>
        <taxon>Poaceae</taxon>
        <taxon>BOP clade</taxon>
        <taxon>Pooideae</taxon>
        <taxon>Triticodae</taxon>
        <taxon>Triticeae</taxon>
        <taxon>Triticinae</taxon>
        <taxon>Aegilops</taxon>
    </lineage>
</organism>
<accession>A0A453RET2</accession>
<evidence type="ECO:0000313" key="2">
    <source>
        <dbReference type="Proteomes" id="UP000015105"/>
    </source>
</evidence>
<dbReference type="Gramene" id="AET7Gv20558500.5">
    <property type="protein sequence ID" value="AET7Gv20558500.5"/>
    <property type="gene ID" value="AET7Gv20558500"/>
</dbReference>
<name>A0A453RET2_AEGTS</name>
<proteinExistence type="predicted"/>
<evidence type="ECO:0000313" key="1">
    <source>
        <dbReference type="EnsemblPlants" id="AET7Gv20558500.5"/>
    </source>
</evidence>
<keyword evidence="2" id="KW-1185">Reference proteome</keyword>
<reference evidence="1" key="5">
    <citation type="journal article" date="2021" name="G3 (Bethesda)">
        <title>Aegilops tauschii genome assembly Aet v5.0 features greater sequence contiguity and improved annotation.</title>
        <authorList>
            <person name="Wang L."/>
            <person name="Zhu T."/>
            <person name="Rodriguez J.C."/>
            <person name="Deal K.R."/>
            <person name="Dubcovsky J."/>
            <person name="McGuire P.E."/>
            <person name="Lux T."/>
            <person name="Spannagl M."/>
            <person name="Mayer K.F.X."/>
            <person name="Baldrich P."/>
            <person name="Meyers B.C."/>
            <person name="Huo N."/>
            <person name="Gu Y.Q."/>
            <person name="Zhou H."/>
            <person name="Devos K.M."/>
            <person name="Bennetzen J.L."/>
            <person name="Unver T."/>
            <person name="Budak H."/>
            <person name="Gulick P.J."/>
            <person name="Galiba G."/>
            <person name="Kalapos B."/>
            <person name="Nelson D.R."/>
            <person name="Li P."/>
            <person name="You F.M."/>
            <person name="Luo M.C."/>
            <person name="Dvorak J."/>
        </authorList>
    </citation>
    <scope>NUCLEOTIDE SEQUENCE [LARGE SCALE GENOMIC DNA]</scope>
    <source>
        <strain evidence="1">cv. AL8/78</strain>
    </source>
</reference>
<reference evidence="2" key="2">
    <citation type="journal article" date="2017" name="Nat. Plants">
        <title>The Aegilops tauschii genome reveals multiple impacts of transposons.</title>
        <authorList>
            <person name="Zhao G."/>
            <person name="Zou C."/>
            <person name="Li K."/>
            <person name="Wang K."/>
            <person name="Li T."/>
            <person name="Gao L."/>
            <person name="Zhang X."/>
            <person name="Wang H."/>
            <person name="Yang Z."/>
            <person name="Liu X."/>
            <person name="Jiang W."/>
            <person name="Mao L."/>
            <person name="Kong X."/>
            <person name="Jiao Y."/>
            <person name="Jia J."/>
        </authorList>
    </citation>
    <scope>NUCLEOTIDE SEQUENCE [LARGE SCALE GENOMIC DNA]</scope>
    <source>
        <strain evidence="2">cv. AL8/78</strain>
    </source>
</reference>
<reference evidence="1" key="3">
    <citation type="journal article" date="2017" name="Nature">
        <title>Genome sequence of the progenitor of the wheat D genome Aegilops tauschii.</title>
        <authorList>
            <person name="Luo M.C."/>
            <person name="Gu Y.Q."/>
            <person name="Puiu D."/>
            <person name="Wang H."/>
            <person name="Twardziok S.O."/>
            <person name="Deal K.R."/>
            <person name="Huo N."/>
            <person name="Zhu T."/>
            <person name="Wang L."/>
            <person name="Wang Y."/>
            <person name="McGuire P.E."/>
            <person name="Liu S."/>
            <person name="Long H."/>
            <person name="Ramasamy R.K."/>
            <person name="Rodriguez J.C."/>
            <person name="Van S.L."/>
            <person name="Yuan L."/>
            <person name="Wang Z."/>
            <person name="Xia Z."/>
            <person name="Xiao L."/>
            <person name="Anderson O.D."/>
            <person name="Ouyang S."/>
            <person name="Liang Y."/>
            <person name="Zimin A.V."/>
            <person name="Pertea G."/>
            <person name="Qi P."/>
            <person name="Bennetzen J.L."/>
            <person name="Dai X."/>
            <person name="Dawson M.W."/>
            <person name="Muller H.G."/>
            <person name="Kugler K."/>
            <person name="Rivarola-Duarte L."/>
            <person name="Spannagl M."/>
            <person name="Mayer K.F.X."/>
            <person name="Lu F.H."/>
            <person name="Bevan M.W."/>
            <person name="Leroy P."/>
            <person name="Li P."/>
            <person name="You F.M."/>
            <person name="Sun Q."/>
            <person name="Liu Z."/>
            <person name="Lyons E."/>
            <person name="Wicker T."/>
            <person name="Salzberg S.L."/>
            <person name="Devos K.M."/>
            <person name="Dvorak J."/>
        </authorList>
    </citation>
    <scope>NUCLEOTIDE SEQUENCE [LARGE SCALE GENOMIC DNA]</scope>
    <source>
        <strain evidence="1">cv. AL8/78</strain>
    </source>
</reference>
<sequence>MDSCFETDSGEVQDIYHENRRCSCAFIAILWCAPLHVRKLILIISSYF</sequence>
<protein>
    <submittedName>
        <fullName evidence="1">Uncharacterized protein</fullName>
    </submittedName>
</protein>